<evidence type="ECO:0000313" key="2">
    <source>
        <dbReference type="EMBL" id="CAK9059054.1"/>
    </source>
</evidence>
<evidence type="ECO:0000313" key="3">
    <source>
        <dbReference type="Proteomes" id="UP001642484"/>
    </source>
</evidence>
<keyword evidence="3" id="KW-1185">Reference proteome</keyword>
<evidence type="ECO:0000256" key="1">
    <source>
        <dbReference type="SAM" id="MobiDB-lite"/>
    </source>
</evidence>
<accession>A0ABP0N5Z0</accession>
<name>A0ABP0N5Z0_9DINO</name>
<comment type="caution">
    <text evidence="2">The sequence shown here is derived from an EMBL/GenBank/DDBJ whole genome shotgun (WGS) entry which is preliminary data.</text>
</comment>
<dbReference type="EMBL" id="CAXAMN010021385">
    <property type="protein sequence ID" value="CAK9059054.1"/>
    <property type="molecule type" value="Genomic_DNA"/>
</dbReference>
<proteinExistence type="predicted"/>
<gene>
    <name evidence="2" type="ORF">CCMP2556_LOCUS29100</name>
</gene>
<dbReference type="Proteomes" id="UP001642484">
    <property type="component" value="Unassembled WGS sequence"/>
</dbReference>
<reference evidence="2 3" key="1">
    <citation type="submission" date="2024-02" db="EMBL/GenBank/DDBJ databases">
        <authorList>
            <person name="Chen Y."/>
            <person name="Shah S."/>
            <person name="Dougan E. K."/>
            <person name="Thang M."/>
            <person name="Chan C."/>
        </authorList>
    </citation>
    <scope>NUCLEOTIDE SEQUENCE [LARGE SCALE GENOMIC DNA]</scope>
</reference>
<protein>
    <submittedName>
        <fullName evidence="2">Uncharacterized protein</fullName>
    </submittedName>
</protein>
<sequence length="113" mass="12701">MADVEKAKAREETGRKPNDLSMDDKVKIAIELNALREKWSEQFFQDNPKSVNFFGVTMDSNNMPAIQIGVDPAADEASLVIPEELRGVNLVFNKVRRAPQARPLRKVVCTESE</sequence>
<feature type="region of interest" description="Disordered" evidence="1">
    <location>
        <begin position="1"/>
        <end position="20"/>
    </location>
</feature>
<organism evidence="2 3">
    <name type="scientific">Durusdinium trenchii</name>
    <dbReference type="NCBI Taxonomy" id="1381693"/>
    <lineage>
        <taxon>Eukaryota</taxon>
        <taxon>Sar</taxon>
        <taxon>Alveolata</taxon>
        <taxon>Dinophyceae</taxon>
        <taxon>Suessiales</taxon>
        <taxon>Symbiodiniaceae</taxon>
        <taxon>Durusdinium</taxon>
    </lineage>
</organism>